<keyword evidence="2" id="KW-1185">Reference proteome</keyword>
<sequence length="193" mass="22384">RSVHNIRIERLWVDVKNQLIWTWVRLFQTLEESYLLDKDNSSHIWLLHQLFLPVINHQLDFFIQSWNQHTINIRHGPNRSPADMFAFDMLALGIRGGQLDEIPPEELPSHGIDWAEIDRLSPAQIQELDNHIPDTLNEVPLSPPTPPTLLPDVENRIEGMAASAGTTHDYITLWINALQALEDFEEENLDFEE</sequence>
<dbReference type="EMBL" id="ML208526">
    <property type="protein sequence ID" value="TFK63359.1"/>
    <property type="molecule type" value="Genomic_DNA"/>
</dbReference>
<organism evidence="1 2">
    <name type="scientific">Pluteus cervinus</name>
    <dbReference type="NCBI Taxonomy" id="181527"/>
    <lineage>
        <taxon>Eukaryota</taxon>
        <taxon>Fungi</taxon>
        <taxon>Dikarya</taxon>
        <taxon>Basidiomycota</taxon>
        <taxon>Agaricomycotina</taxon>
        <taxon>Agaricomycetes</taxon>
        <taxon>Agaricomycetidae</taxon>
        <taxon>Agaricales</taxon>
        <taxon>Pluteineae</taxon>
        <taxon>Pluteaceae</taxon>
        <taxon>Pluteus</taxon>
    </lineage>
</organism>
<dbReference type="Proteomes" id="UP000308600">
    <property type="component" value="Unassembled WGS sequence"/>
</dbReference>
<evidence type="ECO:0000313" key="1">
    <source>
        <dbReference type="EMBL" id="TFK63359.1"/>
    </source>
</evidence>
<reference evidence="1 2" key="1">
    <citation type="journal article" date="2019" name="Nat. Ecol. Evol.">
        <title>Megaphylogeny resolves global patterns of mushroom evolution.</title>
        <authorList>
            <person name="Varga T."/>
            <person name="Krizsan K."/>
            <person name="Foldi C."/>
            <person name="Dima B."/>
            <person name="Sanchez-Garcia M."/>
            <person name="Sanchez-Ramirez S."/>
            <person name="Szollosi G.J."/>
            <person name="Szarkandi J.G."/>
            <person name="Papp V."/>
            <person name="Albert L."/>
            <person name="Andreopoulos W."/>
            <person name="Angelini C."/>
            <person name="Antonin V."/>
            <person name="Barry K.W."/>
            <person name="Bougher N.L."/>
            <person name="Buchanan P."/>
            <person name="Buyck B."/>
            <person name="Bense V."/>
            <person name="Catcheside P."/>
            <person name="Chovatia M."/>
            <person name="Cooper J."/>
            <person name="Damon W."/>
            <person name="Desjardin D."/>
            <person name="Finy P."/>
            <person name="Geml J."/>
            <person name="Haridas S."/>
            <person name="Hughes K."/>
            <person name="Justo A."/>
            <person name="Karasinski D."/>
            <person name="Kautmanova I."/>
            <person name="Kiss B."/>
            <person name="Kocsube S."/>
            <person name="Kotiranta H."/>
            <person name="LaButti K.M."/>
            <person name="Lechner B.E."/>
            <person name="Liimatainen K."/>
            <person name="Lipzen A."/>
            <person name="Lukacs Z."/>
            <person name="Mihaltcheva S."/>
            <person name="Morgado L.N."/>
            <person name="Niskanen T."/>
            <person name="Noordeloos M.E."/>
            <person name="Ohm R.A."/>
            <person name="Ortiz-Santana B."/>
            <person name="Ovrebo C."/>
            <person name="Racz N."/>
            <person name="Riley R."/>
            <person name="Savchenko A."/>
            <person name="Shiryaev A."/>
            <person name="Soop K."/>
            <person name="Spirin V."/>
            <person name="Szebenyi C."/>
            <person name="Tomsovsky M."/>
            <person name="Tulloss R.E."/>
            <person name="Uehling J."/>
            <person name="Grigoriev I.V."/>
            <person name="Vagvolgyi C."/>
            <person name="Papp T."/>
            <person name="Martin F.M."/>
            <person name="Miettinen O."/>
            <person name="Hibbett D.S."/>
            <person name="Nagy L.G."/>
        </authorList>
    </citation>
    <scope>NUCLEOTIDE SEQUENCE [LARGE SCALE GENOMIC DNA]</scope>
    <source>
        <strain evidence="1 2">NL-1719</strain>
    </source>
</reference>
<proteinExistence type="predicted"/>
<accession>A0ACD3AD83</accession>
<feature type="non-terminal residue" evidence="1">
    <location>
        <position position="1"/>
    </location>
</feature>
<evidence type="ECO:0000313" key="2">
    <source>
        <dbReference type="Proteomes" id="UP000308600"/>
    </source>
</evidence>
<gene>
    <name evidence="1" type="ORF">BDN72DRAFT_775943</name>
</gene>
<protein>
    <submittedName>
        <fullName evidence="1">Uncharacterized protein</fullName>
    </submittedName>
</protein>
<name>A0ACD3AD83_9AGAR</name>